<keyword evidence="8" id="KW-0067">ATP-binding</keyword>
<dbReference type="FunFam" id="3.30.450.40:FF:000035">
    <property type="entry name" value="PAS sensor protein"/>
    <property type="match status" value="1"/>
</dbReference>
<keyword evidence="6" id="KW-0418">Kinase</keyword>
<dbReference type="FunFam" id="3.30.450.20:FF:000120">
    <property type="entry name" value="PAS domain S-box protein"/>
    <property type="match status" value="1"/>
</dbReference>
<dbReference type="SMART" id="SM00065">
    <property type="entry name" value="GAF"/>
    <property type="match status" value="1"/>
</dbReference>
<dbReference type="NCBIfam" id="TIGR00229">
    <property type="entry name" value="sensory_box"/>
    <property type="match status" value="2"/>
</dbReference>
<evidence type="ECO:0000256" key="11">
    <source>
        <dbReference type="ARBA" id="ARBA00023211"/>
    </source>
</evidence>
<evidence type="ECO:0000256" key="16">
    <source>
        <dbReference type="SAM" id="MobiDB-lite"/>
    </source>
</evidence>
<dbReference type="InterPro" id="IPR035965">
    <property type="entry name" value="PAS-like_dom_sf"/>
</dbReference>
<proteinExistence type="predicted"/>
<evidence type="ECO:0000256" key="3">
    <source>
        <dbReference type="ARBA" id="ARBA00022679"/>
    </source>
</evidence>
<dbReference type="GeneID" id="95352253"/>
<evidence type="ECO:0000256" key="6">
    <source>
        <dbReference type="ARBA" id="ARBA00022777"/>
    </source>
</evidence>
<evidence type="ECO:0000256" key="14">
    <source>
        <dbReference type="ARBA" id="ARBA00075117"/>
    </source>
</evidence>
<dbReference type="GO" id="GO:0046872">
    <property type="term" value="F:metal ion binding"/>
    <property type="evidence" value="ECO:0007669"/>
    <property type="project" value="UniProtKB-KW"/>
</dbReference>
<keyword evidence="2" id="KW-0597">Phosphoprotein</keyword>
<dbReference type="EMBL" id="BNBO01000006">
    <property type="protein sequence ID" value="GHH65313.1"/>
    <property type="molecule type" value="Genomic_DNA"/>
</dbReference>
<comment type="catalytic activity">
    <reaction evidence="12">
        <text>O-phospho-L-seryl-[protein] + H2O = L-seryl-[protein] + phosphate</text>
        <dbReference type="Rhea" id="RHEA:20629"/>
        <dbReference type="Rhea" id="RHEA-COMP:9863"/>
        <dbReference type="Rhea" id="RHEA-COMP:11604"/>
        <dbReference type="ChEBI" id="CHEBI:15377"/>
        <dbReference type="ChEBI" id="CHEBI:29999"/>
        <dbReference type="ChEBI" id="CHEBI:43474"/>
        <dbReference type="ChEBI" id="CHEBI:83421"/>
        <dbReference type="EC" id="3.1.3.16"/>
    </reaction>
</comment>
<evidence type="ECO:0000256" key="5">
    <source>
        <dbReference type="ARBA" id="ARBA00022741"/>
    </source>
</evidence>
<dbReference type="Proteomes" id="UP000617734">
    <property type="component" value="Unassembled WGS sequence"/>
</dbReference>
<keyword evidence="9" id="KW-0460">Magnesium</keyword>
<accession>A0A919FIJ6</accession>
<dbReference type="Pfam" id="PF01590">
    <property type="entry name" value="GAF"/>
    <property type="match status" value="1"/>
</dbReference>
<dbReference type="InterPro" id="IPR029016">
    <property type="entry name" value="GAF-like_dom_sf"/>
</dbReference>
<comment type="function">
    <text evidence="13">Primarily acts as an independent SigF regulator that is sensitive to the osmosensory signal, mediating the cross talk of PknD with the SigF regulon. Possesses both phosphatase and kinase activities. The kinase domain functions as a classic anti-sigma factor-like kinase to phosphorylate the anti-anti-sigma factor domain at the canonical regulatory site, and the phosphatase domain antagonizes this activity.</text>
</comment>
<feature type="domain" description="PAS" evidence="17">
    <location>
        <begin position="157"/>
        <end position="210"/>
    </location>
</feature>
<evidence type="ECO:0000256" key="10">
    <source>
        <dbReference type="ARBA" id="ARBA00022912"/>
    </source>
</evidence>
<evidence type="ECO:0000256" key="1">
    <source>
        <dbReference type="ARBA" id="ARBA00013081"/>
    </source>
</evidence>
<dbReference type="GO" id="GO:0016301">
    <property type="term" value="F:kinase activity"/>
    <property type="evidence" value="ECO:0007669"/>
    <property type="project" value="UniProtKB-KW"/>
</dbReference>
<feature type="compositionally biased region" description="Pro residues" evidence="16">
    <location>
        <begin position="694"/>
        <end position="713"/>
    </location>
</feature>
<reference evidence="18" key="1">
    <citation type="journal article" date="2014" name="Int. J. Syst. Evol. Microbiol.">
        <title>Complete genome sequence of Corynebacterium casei LMG S-19264T (=DSM 44701T), isolated from a smear-ripened cheese.</title>
        <authorList>
            <consortium name="US DOE Joint Genome Institute (JGI-PGF)"/>
            <person name="Walter F."/>
            <person name="Albersmeier A."/>
            <person name="Kalinowski J."/>
            <person name="Ruckert C."/>
        </authorList>
    </citation>
    <scope>NUCLEOTIDE SEQUENCE</scope>
    <source>
        <strain evidence="18">JCM 4646</strain>
    </source>
</reference>
<reference evidence="18" key="2">
    <citation type="submission" date="2020-09" db="EMBL/GenBank/DDBJ databases">
        <authorList>
            <person name="Sun Q."/>
            <person name="Ohkuma M."/>
        </authorList>
    </citation>
    <scope>NUCLEOTIDE SEQUENCE</scope>
    <source>
        <strain evidence="18">JCM 4646</strain>
    </source>
</reference>
<evidence type="ECO:0000256" key="12">
    <source>
        <dbReference type="ARBA" id="ARBA00047761"/>
    </source>
</evidence>
<dbReference type="InterPro" id="IPR036457">
    <property type="entry name" value="PPM-type-like_dom_sf"/>
</dbReference>
<evidence type="ECO:0000256" key="15">
    <source>
        <dbReference type="ARBA" id="ARBA00081350"/>
    </source>
</evidence>
<dbReference type="SMART" id="SM00091">
    <property type="entry name" value="PAS"/>
    <property type="match status" value="2"/>
</dbReference>
<protein>
    <recommendedName>
        <fullName evidence="1">protein-serine/threonine phosphatase</fullName>
        <ecNumber evidence="1">3.1.3.16</ecNumber>
    </recommendedName>
    <alternativeName>
        <fullName evidence="15">Protein-serine/threonine phosphatase</fullName>
    </alternativeName>
    <alternativeName>
        <fullName evidence="14">Serine/threonine-protein kinase</fullName>
    </alternativeName>
</protein>
<evidence type="ECO:0000256" key="9">
    <source>
        <dbReference type="ARBA" id="ARBA00022842"/>
    </source>
</evidence>
<dbReference type="EC" id="3.1.3.16" evidence="1"/>
<comment type="caution">
    <text evidence="18">The sequence shown here is derived from an EMBL/GenBank/DDBJ whole genome shotgun (WGS) entry which is preliminary data.</text>
</comment>
<keyword evidence="4" id="KW-0479">Metal-binding</keyword>
<dbReference type="FunFam" id="3.60.40.10:FF:000005">
    <property type="entry name" value="Serine/threonine protein phosphatase"/>
    <property type="match status" value="1"/>
</dbReference>
<keyword evidence="11" id="KW-0464">Manganese</keyword>
<keyword evidence="5" id="KW-0547">Nucleotide-binding</keyword>
<dbReference type="Gene3D" id="3.30.450.20">
    <property type="entry name" value="PAS domain"/>
    <property type="match status" value="2"/>
</dbReference>
<organism evidence="18 19">
    <name type="scientific">Kitasatospora indigofera</name>
    <dbReference type="NCBI Taxonomy" id="67307"/>
    <lineage>
        <taxon>Bacteria</taxon>
        <taxon>Bacillati</taxon>
        <taxon>Actinomycetota</taxon>
        <taxon>Actinomycetes</taxon>
        <taxon>Kitasatosporales</taxon>
        <taxon>Streptomycetaceae</taxon>
        <taxon>Kitasatospora</taxon>
    </lineage>
</organism>
<dbReference type="SUPFAM" id="SSF55781">
    <property type="entry name" value="GAF domain-like"/>
    <property type="match status" value="1"/>
</dbReference>
<dbReference type="Pfam" id="PF08448">
    <property type="entry name" value="PAS_4"/>
    <property type="match status" value="2"/>
</dbReference>
<dbReference type="GO" id="GO:0004722">
    <property type="term" value="F:protein serine/threonine phosphatase activity"/>
    <property type="evidence" value="ECO:0007669"/>
    <property type="project" value="UniProtKB-EC"/>
</dbReference>
<dbReference type="Pfam" id="PF07228">
    <property type="entry name" value="SpoIIE"/>
    <property type="match status" value="1"/>
</dbReference>
<dbReference type="SUPFAM" id="SSF55785">
    <property type="entry name" value="PYP-like sensor domain (PAS domain)"/>
    <property type="match status" value="2"/>
</dbReference>
<dbReference type="AlphaFoldDB" id="A0A919FIJ6"/>
<name>A0A919FIJ6_9ACTN</name>
<dbReference type="InterPro" id="IPR003018">
    <property type="entry name" value="GAF"/>
</dbReference>
<dbReference type="PROSITE" id="PS50112">
    <property type="entry name" value="PAS"/>
    <property type="match status" value="2"/>
</dbReference>
<dbReference type="SUPFAM" id="SSF81606">
    <property type="entry name" value="PP2C-like"/>
    <property type="match status" value="1"/>
</dbReference>
<feature type="domain" description="PAS" evidence="17">
    <location>
        <begin position="25"/>
        <end position="89"/>
    </location>
</feature>
<dbReference type="PANTHER" id="PTHR43156:SF2">
    <property type="entry name" value="STAGE II SPORULATION PROTEIN E"/>
    <property type="match status" value="1"/>
</dbReference>
<keyword evidence="7" id="KW-0378">Hydrolase</keyword>
<evidence type="ECO:0000259" key="17">
    <source>
        <dbReference type="PROSITE" id="PS50112"/>
    </source>
</evidence>
<evidence type="ECO:0000313" key="19">
    <source>
        <dbReference type="Proteomes" id="UP000617734"/>
    </source>
</evidence>
<dbReference type="InterPro" id="IPR001932">
    <property type="entry name" value="PPM-type_phosphatase-like_dom"/>
</dbReference>
<evidence type="ECO:0000256" key="13">
    <source>
        <dbReference type="ARBA" id="ARBA00056274"/>
    </source>
</evidence>
<dbReference type="Gene3D" id="3.30.450.40">
    <property type="match status" value="1"/>
</dbReference>
<keyword evidence="10" id="KW-0904">Protein phosphatase</keyword>
<evidence type="ECO:0000256" key="7">
    <source>
        <dbReference type="ARBA" id="ARBA00022801"/>
    </source>
</evidence>
<dbReference type="InterPro" id="IPR052016">
    <property type="entry name" value="Bact_Sigma-Reg"/>
</dbReference>
<sequence>MSAAADASGNGPGAARVSLSPPGGLLDVLGVAAVVLDAQGRITLWSPQAEELFGWTAEEALGRHAAKLMVAEEDVALVIELFARVMSGGGSWAGVFPVRHKDGRTKPVEFRNMRLLDEHGGSFALMVGADQAVLGSVERDVALSTRLVAQSPIGFAVVDTDLRYVLVNPALERINGLPAEQVIGRGVREAMPFLDAGAIEAAMREVLTSGEPLLNVQTVGRTPADPGTDHAWSGSFYRLEDGTGRVLGVAVTVVDVTDRFRAATEAAAARRRLAVIADASVRIGTTLDLERTARELADLVVPELADVAAVDVLDAALGGRPSTEVPSGPANFRALAVTAAHAGEALGAADPVGELARYEADRLVTRCVTTGRPILVARVGEQDLRHIARDPDAAAQLARAGLHSYLAVPLIARGEVLGALDLKRTHNPLPFDEDDLALAVELAGRAAVSIDNARWYQSERGAALALQRHLLPQVPPRLAGLEIAYRYQPAQATQEVGGDWFDAIPGEADTSVLVIGDVMGSGIKAAAAMGQLRTAARTLADLALDPSQVMRHLDRITEGLGESMATCLYAVHDPRRARCRLCNAGHLPPVLVPRHGSPRLIDLPTGAPLGVGGVPFEARDLGLTTGDLLVLYTDGLVETRDQPIDARLDLLLQLLDDPLRSLDDTCGRLLGALRRPDDHDDVALLVARVLPHPSGAPPGTPPGPPGRPVRPPA</sequence>
<dbReference type="GO" id="GO:0005524">
    <property type="term" value="F:ATP binding"/>
    <property type="evidence" value="ECO:0007669"/>
    <property type="project" value="UniProtKB-KW"/>
</dbReference>
<evidence type="ECO:0000256" key="8">
    <source>
        <dbReference type="ARBA" id="ARBA00022840"/>
    </source>
</evidence>
<evidence type="ECO:0000313" key="18">
    <source>
        <dbReference type="EMBL" id="GHH65313.1"/>
    </source>
</evidence>
<keyword evidence="19" id="KW-1185">Reference proteome</keyword>
<dbReference type="RefSeq" id="WP_190210228.1">
    <property type="nucleotide sequence ID" value="NZ_BNBO01000006.1"/>
</dbReference>
<dbReference type="PANTHER" id="PTHR43156">
    <property type="entry name" value="STAGE II SPORULATION PROTEIN E-RELATED"/>
    <property type="match status" value="1"/>
</dbReference>
<dbReference type="CDD" id="cd00130">
    <property type="entry name" value="PAS"/>
    <property type="match status" value="2"/>
</dbReference>
<keyword evidence="3" id="KW-0808">Transferase</keyword>
<evidence type="ECO:0000256" key="4">
    <source>
        <dbReference type="ARBA" id="ARBA00022723"/>
    </source>
</evidence>
<dbReference type="InterPro" id="IPR000014">
    <property type="entry name" value="PAS"/>
</dbReference>
<dbReference type="InterPro" id="IPR013656">
    <property type="entry name" value="PAS_4"/>
</dbReference>
<dbReference type="SMART" id="SM00331">
    <property type="entry name" value="PP2C_SIG"/>
    <property type="match status" value="1"/>
</dbReference>
<feature type="region of interest" description="Disordered" evidence="16">
    <location>
        <begin position="690"/>
        <end position="713"/>
    </location>
</feature>
<gene>
    <name evidence="18" type="ORF">GCM10018781_17640</name>
</gene>
<dbReference type="Gene3D" id="3.60.40.10">
    <property type="entry name" value="PPM-type phosphatase domain"/>
    <property type="match status" value="1"/>
</dbReference>
<evidence type="ECO:0000256" key="2">
    <source>
        <dbReference type="ARBA" id="ARBA00022553"/>
    </source>
</evidence>